<sequence>MMMGSVNSRREAIIQFVVLGENHQRQAIKAVIDTGYTGFLTLPSAIITTLGLTWYMQEEGILGDGSLCMFNVFEATVIWDGQIKSIEINESETDPLVGMGLLDGYELNIQGFAGGLENSIKKMIQ</sequence>
<evidence type="ECO:0000313" key="2">
    <source>
        <dbReference type="Proteomes" id="UP000636187"/>
    </source>
</evidence>
<dbReference type="Proteomes" id="UP000636187">
    <property type="component" value="Unassembled WGS sequence"/>
</dbReference>
<protein>
    <submittedName>
        <fullName evidence="1">Clan AA aspartic protease</fullName>
    </submittedName>
</protein>
<accession>A0ABR8HPK4</accession>
<keyword evidence="2" id="KW-1185">Reference proteome</keyword>
<organism evidence="1 2">
    <name type="scientific">Microcystis flos-aquae FACHB-1344</name>
    <dbReference type="NCBI Taxonomy" id="2692899"/>
    <lineage>
        <taxon>Bacteria</taxon>
        <taxon>Bacillati</taxon>
        <taxon>Cyanobacteriota</taxon>
        <taxon>Cyanophyceae</taxon>
        <taxon>Oscillatoriophycideae</taxon>
        <taxon>Chroococcales</taxon>
        <taxon>Microcystaceae</taxon>
        <taxon>Microcystis</taxon>
    </lineage>
</organism>
<dbReference type="GO" id="GO:0008233">
    <property type="term" value="F:peptidase activity"/>
    <property type="evidence" value="ECO:0007669"/>
    <property type="project" value="UniProtKB-KW"/>
</dbReference>
<dbReference type="RefSeq" id="WP_190718463.1">
    <property type="nucleotide sequence ID" value="NZ_JACJSW010000029.1"/>
</dbReference>
<dbReference type="EMBL" id="JACJSW010000029">
    <property type="protein sequence ID" value="MBD2620479.1"/>
    <property type="molecule type" value="Genomic_DNA"/>
</dbReference>
<proteinExistence type="predicted"/>
<reference evidence="1 2" key="1">
    <citation type="journal article" date="2020" name="ISME J.">
        <title>Comparative genomics reveals insights into cyanobacterial evolution and habitat adaptation.</title>
        <authorList>
            <person name="Chen M.Y."/>
            <person name="Teng W.K."/>
            <person name="Zhao L."/>
            <person name="Hu C.X."/>
            <person name="Zhou Y.K."/>
            <person name="Han B.P."/>
            <person name="Song L.R."/>
            <person name="Shu W.S."/>
        </authorList>
    </citation>
    <scope>NUCLEOTIDE SEQUENCE [LARGE SCALE GENOMIC DNA]</scope>
    <source>
        <strain evidence="1 2">FACHB-1344</strain>
    </source>
</reference>
<name>A0ABR8HPK4_9CHRO</name>
<evidence type="ECO:0000313" key="1">
    <source>
        <dbReference type="EMBL" id="MBD2620479.1"/>
    </source>
</evidence>
<dbReference type="GO" id="GO:0006508">
    <property type="term" value="P:proteolysis"/>
    <property type="evidence" value="ECO:0007669"/>
    <property type="project" value="UniProtKB-KW"/>
</dbReference>
<keyword evidence="1" id="KW-0645">Protease</keyword>
<keyword evidence="1" id="KW-0378">Hydrolase</keyword>
<gene>
    <name evidence="1" type="ORF">H6G48_01700</name>
</gene>
<comment type="caution">
    <text evidence="1">The sequence shown here is derived from an EMBL/GenBank/DDBJ whole genome shotgun (WGS) entry which is preliminary data.</text>
</comment>